<evidence type="ECO:0000259" key="1">
    <source>
        <dbReference type="PROSITE" id="PS51094"/>
    </source>
</evidence>
<sequence>MKLGELIKPERVSLNLRARTWAEANREVAELLREAPEIADFPAFLEELLLVQGSGQFWFDGEVGFPHVRSAHVNSLVLAAGRSREGIVAQEGQPPVKLVFLIGVPKQFHTEYLIAVGALARIVQEAPSRGKLLHVKDAAEFVSLIAAAEQKV</sequence>
<dbReference type="Pfam" id="PF00359">
    <property type="entry name" value="PTS_EIIA_2"/>
    <property type="match status" value="1"/>
</dbReference>
<evidence type="ECO:0000313" key="3">
    <source>
        <dbReference type="Proteomes" id="UP000334923"/>
    </source>
</evidence>
<dbReference type="InterPro" id="IPR016152">
    <property type="entry name" value="PTrfase/Anion_transptr"/>
</dbReference>
<evidence type="ECO:0000313" key="2">
    <source>
        <dbReference type="EMBL" id="VVM06240.1"/>
    </source>
</evidence>
<name>A0A5E6MB91_9BACT</name>
<dbReference type="PANTHER" id="PTHR47738:SF2">
    <property type="entry name" value="PTS SYSTEM FRUCTOSE-LIKE EIIA COMPONENT"/>
    <property type="match status" value="1"/>
</dbReference>
<dbReference type="InterPro" id="IPR002178">
    <property type="entry name" value="PTS_EIIA_type-2_dom"/>
</dbReference>
<dbReference type="AlphaFoldDB" id="A0A5E6MB91"/>
<dbReference type="SUPFAM" id="SSF55804">
    <property type="entry name" value="Phoshotransferase/anion transport protein"/>
    <property type="match status" value="1"/>
</dbReference>
<dbReference type="PROSITE" id="PS51094">
    <property type="entry name" value="PTS_EIIA_TYPE_2"/>
    <property type="match status" value="1"/>
</dbReference>
<dbReference type="Gene3D" id="3.40.930.10">
    <property type="entry name" value="Mannitol-specific EII, Chain A"/>
    <property type="match status" value="1"/>
</dbReference>
<dbReference type="RefSeq" id="WP_178086930.1">
    <property type="nucleotide sequence ID" value="NZ_CABFVA020000065.1"/>
</dbReference>
<dbReference type="PANTHER" id="PTHR47738">
    <property type="entry name" value="PTS SYSTEM FRUCTOSE-LIKE EIIA COMPONENT-RELATED"/>
    <property type="match status" value="1"/>
</dbReference>
<protein>
    <submittedName>
        <fullName evidence="2">PTS system fructose-specific EIIABC component</fullName>
    </submittedName>
</protein>
<feature type="domain" description="PTS EIIA type-2" evidence="1">
    <location>
        <begin position="5"/>
        <end position="148"/>
    </location>
</feature>
<gene>
    <name evidence="2" type="primary">fruA</name>
    <name evidence="2" type="ORF">MAMT_01073</name>
</gene>
<accession>A0A5E6MB91</accession>
<reference evidence="2 3" key="1">
    <citation type="submission" date="2019-09" db="EMBL/GenBank/DDBJ databases">
        <authorList>
            <person name="Cremers G."/>
        </authorList>
    </citation>
    <scope>NUCLEOTIDE SEQUENCE [LARGE SCALE GENOMIC DNA]</scope>
    <source>
        <strain evidence="2">4A</strain>
    </source>
</reference>
<proteinExistence type="predicted"/>
<dbReference type="EMBL" id="CABFVA020000065">
    <property type="protein sequence ID" value="VVM06240.1"/>
    <property type="molecule type" value="Genomic_DNA"/>
</dbReference>
<dbReference type="Proteomes" id="UP000334923">
    <property type="component" value="Unassembled WGS sequence"/>
</dbReference>
<dbReference type="InterPro" id="IPR051541">
    <property type="entry name" value="PTS_SugarTrans_NitroReg"/>
</dbReference>
<keyword evidence="3" id="KW-1185">Reference proteome</keyword>
<organism evidence="2 3">
    <name type="scientific">Methylacidimicrobium tartarophylax</name>
    <dbReference type="NCBI Taxonomy" id="1041768"/>
    <lineage>
        <taxon>Bacteria</taxon>
        <taxon>Pseudomonadati</taxon>
        <taxon>Verrucomicrobiota</taxon>
        <taxon>Methylacidimicrobium</taxon>
    </lineage>
</organism>